<dbReference type="InterPro" id="IPR050887">
    <property type="entry name" value="Beta-mannosidase_GH2"/>
</dbReference>
<dbReference type="EMBL" id="QSGO01000006">
    <property type="protein sequence ID" value="RHB35495.1"/>
    <property type="molecule type" value="Genomic_DNA"/>
</dbReference>
<keyword evidence="4" id="KW-0732">Signal</keyword>
<evidence type="ECO:0000256" key="2">
    <source>
        <dbReference type="ARBA" id="ARBA00007401"/>
    </source>
</evidence>
<evidence type="ECO:0000256" key="1">
    <source>
        <dbReference type="ARBA" id="ARBA00000829"/>
    </source>
</evidence>
<protein>
    <recommendedName>
        <fullName evidence="3">beta-mannosidase</fullName>
        <ecNumber evidence="3">3.2.1.25</ecNumber>
    </recommendedName>
</protein>
<dbReference type="InterPro" id="IPR013783">
    <property type="entry name" value="Ig-like_fold"/>
</dbReference>
<feature type="domain" description="Glycoside hydrolase family 2 immunoglobulin-like beta-sandwich" evidence="7">
    <location>
        <begin position="200"/>
        <end position="306"/>
    </location>
</feature>
<proteinExistence type="inferred from homology"/>
<evidence type="ECO:0000259" key="8">
    <source>
        <dbReference type="Pfam" id="PF02836"/>
    </source>
</evidence>
<dbReference type="Gene3D" id="2.60.120.260">
    <property type="entry name" value="Galactose-binding domain-like"/>
    <property type="match status" value="1"/>
</dbReference>
<gene>
    <name evidence="10" type="ORF">DW888_10275</name>
</gene>
<dbReference type="EC" id="3.2.1.25" evidence="3"/>
<dbReference type="GO" id="GO:0005975">
    <property type="term" value="P:carbohydrate metabolic process"/>
    <property type="evidence" value="ECO:0007669"/>
    <property type="project" value="InterPro"/>
</dbReference>
<evidence type="ECO:0000256" key="5">
    <source>
        <dbReference type="ARBA" id="ARBA00022801"/>
    </source>
</evidence>
<dbReference type="PANTHER" id="PTHR43730">
    <property type="entry name" value="BETA-MANNOSIDASE"/>
    <property type="match status" value="1"/>
</dbReference>
<evidence type="ECO:0000256" key="3">
    <source>
        <dbReference type="ARBA" id="ARBA00012754"/>
    </source>
</evidence>
<dbReference type="SUPFAM" id="SSF49303">
    <property type="entry name" value="beta-Galactosidase/glucuronidase domain"/>
    <property type="match status" value="1"/>
</dbReference>
<dbReference type="PANTHER" id="PTHR43730:SF1">
    <property type="entry name" value="BETA-MANNOSIDASE"/>
    <property type="match status" value="1"/>
</dbReference>
<keyword evidence="6" id="KW-0326">Glycosidase</keyword>
<dbReference type="Gene3D" id="2.60.40.10">
    <property type="entry name" value="Immunoglobulins"/>
    <property type="match status" value="1"/>
</dbReference>
<dbReference type="Pfam" id="PF22666">
    <property type="entry name" value="Glyco_hydro_2_N2"/>
    <property type="match status" value="1"/>
</dbReference>
<sequence>MKRHFSLAGLNWELVGTKPYYWKLDRQMERMKITQPEEKPVPAPVPGSVQQALFNAGILPDWNIGTNYRQCEWVENRHWLYFLDLPDGIVQYEKNERVNLCFLGLDNCGEIWLNGQLIGDFETAYHSYCFDITDKIQLSNNRLCILFTSPERYEGQVYWTSRTQIVKPRFYYNWDWCPRIVQTGIWDDLFIEITDDHLLPDIYTYTELLPDLTTGVIHIRISGKNEQKGDINICLSETDGRIITELRICSNELVPNKMNCFTVNVPNINRWNINNQGSQTLYNLRCTSFDPENNPHDQWQRPVGFRRIEWKSCANASPEATPWLCCINGIDTFLQGVNWTPLRVLFADVDESLYRERLLQYKELGFNILRVWGGAILEKECFYRLCDEFGLLVWQEFPLSSSGINNTPPDDSERIGRMKDIVDEYILRRHYHPSLVIWSGGNELYDEANEHPLNFEHAMLKAIARTVEEKDPFHRLLPASPSGPVIYNDPKHYGHGIQWDVHGPWTLPEEPIDKFMSNIRSYWQNSDALLHSEAGVNGASPVSLIKRYCGSYQPLPISVDNPIWAQFSWWMEEDAFRKAHQGNAPVSIEEYVEWSQERQCYGLSIALTEAKHRFPACGGFLIWMGHDCFPCPSNTSIIDYEGNLKPVAQSFYEIMKSKTQNPN</sequence>
<dbReference type="InterPro" id="IPR036156">
    <property type="entry name" value="Beta-gal/glucu_dom_sf"/>
</dbReference>
<comment type="catalytic activity">
    <reaction evidence="1">
        <text>Hydrolysis of terminal, non-reducing beta-D-mannose residues in beta-D-mannosides.</text>
        <dbReference type="EC" id="3.2.1.25"/>
    </reaction>
</comment>
<dbReference type="InterPro" id="IPR054593">
    <property type="entry name" value="Beta-mannosidase-like_N2"/>
</dbReference>
<evidence type="ECO:0000256" key="6">
    <source>
        <dbReference type="ARBA" id="ARBA00023295"/>
    </source>
</evidence>
<evidence type="ECO:0000259" key="7">
    <source>
        <dbReference type="Pfam" id="PF00703"/>
    </source>
</evidence>
<organism evidence="10 11">
    <name type="scientific">Bacteroides nordii</name>
    <dbReference type="NCBI Taxonomy" id="291645"/>
    <lineage>
        <taxon>Bacteria</taxon>
        <taxon>Pseudomonadati</taxon>
        <taxon>Bacteroidota</taxon>
        <taxon>Bacteroidia</taxon>
        <taxon>Bacteroidales</taxon>
        <taxon>Bacteroidaceae</taxon>
        <taxon>Bacteroides</taxon>
    </lineage>
</organism>
<comment type="similarity">
    <text evidence="2">Belongs to the glycosyl hydrolase 2 family.</text>
</comment>
<dbReference type="SUPFAM" id="SSF49785">
    <property type="entry name" value="Galactose-binding domain-like"/>
    <property type="match status" value="1"/>
</dbReference>
<dbReference type="Pfam" id="PF02836">
    <property type="entry name" value="Glyco_hydro_2_C"/>
    <property type="match status" value="1"/>
</dbReference>
<comment type="caution">
    <text evidence="10">The sequence shown here is derived from an EMBL/GenBank/DDBJ whole genome shotgun (WGS) entry which is preliminary data.</text>
</comment>
<dbReference type="InterPro" id="IPR006103">
    <property type="entry name" value="Glyco_hydro_2_cat"/>
</dbReference>
<dbReference type="RefSeq" id="WP_122201465.1">
    <property type="nucleotide sequence ID" value="NZ_CABJFV010000006.1"/>
</dbReference>
<keyword evidence="5" id="KW-0378">Hydrolase</keyword>
<dbReference type="InterPro" id="IPR006102">
    <property type="entry name" value="Ig-like_GH2"/>
</dbReference>
<reference evidence="10 11" key="1">
    <citation type="submission" date="2018-08" db="EMBL/GenBank/DDBJ databases">
        <title>A genome reference for cultivated species of the human gut microbiota.</title>
        <authorList>
            <person name="Zou Y."/>
            <person name="Xue W."/>
            <person name="Luo G."/>
        </authorList>
    </citation>
    <scope>NUCLEOTIDE SEQUENCE [LARGE SCALE GENOMIC DNA]</scope>
    <source>
        <strain evidence="10 11">AM40-30BH</strain>
    </source>
</reference>
<dbReference type="InterPro" id="IPR008979">
    <property type="entry name" value="Galactose-bd-like_sf"/>
</dbReference>
<dbReference type="SUPFAM" id="SSF51445">
    <property type="entry name" value="(Trans)glycosidases"/>
    <property type="match status" value="1"/>
</dbReference>
<dbReference type="AlphaFoldDB" id="A0A413VPG9"/>
<name>A0A413VPG9_9BACE</name>
<evidence type="ECO:0000313" key="11">
    <source>
        <dbReference type="Proteomes" id="UP000284379"/>
    </source>
</evidence>
<accession>A0A413VPG9</accession>
<dbReference type="Pfam" id="PF00703">
    <property type="entry name" value="Glyco_hydro_2"/>
    <property type="match status" value="1"/>
</dbReference>
<feature type="domain" description="Glycoside hydrolase family 2 catalytic" evidence="8">
    <location>
        <begin position="378"/>
        <end position="452"/>
    </location>
</feature>
<dbReference type="GO" id="GO:0004567">
    <property type="term" value="F:beta-mannosidase activity"/>
    <property type="evidence" value="ECO:0007669"/>
    <property type="project" value="UniProtKB-EC"/>
</dbReference>
<evidence type="ECO:0000256" key="4">
    <source>
        <dbReference type="ARBA" id="ARBA00022729"/>
    </source>
</evidence>
<dbReference type="GO" id="GO:0006516">
    <property type="term" value="P:glycoprotein catabolic process"/>
    <property type="evidence" value="ECO:0007669"/>
    <property type="project" value="TreeGrafter"/>
</dbReference>
<dbReference type="InterPro" id="IPR017853">
    <property type="entry name" value="GH"/>
</dbReference>
<dbReference type="Gene3D" id="3.20.20.80">
    <property type="entry name" value="Glycosidases"/>
    <property type="match status" value="1"/>
</dbReference>
<feature type="domain" description="Beta-mannosidase-like galactose-binding" evidence="9">
    <location>
        <begin position="34"/>
        <end position="186"/>
    </location>
</feature>
<dbReference type="Proteomes" id="UP000284379">
    <property type="component" value="Unassembled WGS sequence"/>
</dbReference>
<evidence type="ECO:0000259" key="9">
    <source>
        <dbReference type="Pfam" id="PF22666"/>
    </source>
</evidence>
<evidence type="ECO:0000313" key="10">
    <source>
        <dbReference type="EMBL" id="RHB35495.1"/>
    </source>
</evidence>